<proteinExistence type="predicted"/>
<name>A0A2P4XYN5_9STRA</name>
<feature type="region of interest" description="Disordered" evidence="1">
    <location>
        <begin position="1"/>
        <end position="64"/>
    </location>
</feature>
<dbReference type="OrthoDB" id="338622at2759"/>
<gene>
    <name evidence="2" type="ORF">PHPALM_12863</name>
</gene>
<dbReference type="Proteomes" id="UP000237271">
    <property type="component" value="Unassembled WGS sequence"/>
</dbReference>
<dbReference type="EMBL" id="NCKW01006857">
    <property type="protein sequence ID" value="POM70666.1"/>
    <property type="molecule type" value="Genomic_DNA"/>
</dbReference>
<accession>A0A2P4XYN5</accession>
<dbReference type="AlphaFoldDB" id="A0A2P4XYN5"/>
<feature type="non-terminal residue" evidence="2">
    <location>
        <position position="64"/>
    </location>
</feature>
<evidence type="ECO:0000313" key="3">
    <source>
        <dbReference type="Proteomes" id="UP000237271"/>
    </source>
</evidence>
<feature type="compositionally biased region" description="Polar residues" evidence="1">
    <location>
        <begin position="1"/>
        <end position="15"/>
    </location>
</feature>
<sequence>MVSTRSRTNSGSSPTAELPQKRAASSDASKRPAKKATTPKAATDLAVGKPVTKEVTLVNQDEKE</sequence>
<comment type="caution">
    <text evidence="2">The sequence shown here is derived from an EMBL/GenBank/DDBJ whole genome shotgun (WGS) entry which is preliminary data.</text>
</comment>
<evidence type="ECO:0000313" key="2">
    <source>
        <dbReference type="EMBL" id="POM70666.1"/>
    </source>
</evidence>
<reference evidence="2 3" key="1">
    <citation type="journal article" date="2017" name="Genome Biol. Evol.">
        <title>Phytophthora megakarya and P. palmivora, closely related causal agents of cacao black pod rot, underwent increases in genome sizes and gene numbers by different mechanisms.</title>
        <authorList>
            <person name="Ali S.S."/>
            <person name="Shao J."/>
            <person name="Lary D.J."/>
            <person name="Kronmiller B."/>
            <person name="Shen D."/>
            <person name="Strem M.D."/>
            <person name="Amoako-Attah I."/>
            <person name="Akrofi A.Y."/>
            <person name="Begoude B.A."/>
            <person name="Ten Hoopen G.M."/>
            <person name="Coulibaly K."/>
            <person name="Kebe B.I."/>
            <person name="Melnick R.L."/>
            <person name="Guiltinan M.J."/>
            <person name="Tyler B.M."/>
            <person name="Meinhardt L.W."/>
            <person name="Bailey B.A."/>
        </authorList>
    </citation>
    <scope>NUCLEOTIDE SEQUENCE [LARGE SCALE GENOMIC DNA]</scope>
    <source>
        <strain evidence="3">sbr112.9</strain>
    </source>
</reference>
<protein>
    <submittedName>
        <fullName evidence="2">Peroxiredoxin-like protein</fullName>
    </submittedName>
</protein>
<evidence type="ECO:0000256" key="1">
    <source>
        <dbReference type="SAM" id="MobiDB-lite"/>
    </source>
</evidence>
<organism evidence="2 3">
    <name type="scientific">Phytophthora palmivora</name>
    <dbReference type="NCBI Taxonomy" id="4796"/>
    <lineage>
        <taxon>Eukaryota</taxon>
        <taxon>Sar</taxon>
        <taxon>Stramenopiles</taxon>
        <taxon>Oomycota</taxon>
        <taxon>Peronosporomycetes</taxon>
        <taxon>Peronosporales</taxon>
        <taxon>Peronosporaceae</taxon>
        <taxon>Phytophthora</taxon>
    </lineage>
</organism>
<keyword evidence="3" id="KW-1185">Reference proteome</keyword>